<evidence type="ECO:0000313" key="3">
    <source>
        <dbReference type="Proteomes" id="UP001163293"/>
    </source>
</evidence>
<name>A0AAX3EDW9_PAEUR</name>
<feature type="compositionally biased region" description="Polar residues" evidence="1">
    <location>
        <begin position="144"/>
        <end position="157"/>
    </location>
</feature>
<accession>A0AAX3EDW9</accession>
<feature type="region of interest" description="Disordered" evidence="1">
    <location>
        <begin position="133"/>
        <end position="157"/>
    </location>
</feature>
<sequence>MPDHDQEGPFDRAQPLNPSRLQQPKDKSVQSEPGEVRNPETAGVCEQEMSQGPTRWQRIKEHPAFRTGLAVGALAAAGAVTLLTLRSPDAFKQVSAAVWEKIPEFTEAAFEGIGEEASRKSPTEHIVSGHQRVQHYGPGGTETKFIQVSPYSRGGST</sequence>
<protein>
    <submittedName>
        <fullName evidence="2">Uncharacterized protein</fullName>
    </submittedName>
</protein>
<reference evidence="2" key="1">
    <citation type="submission" date="2022-07" db="EMBL/GenBank/DDBJ databases">
        <authorList>
            <person name="Wu T."/>
        </authorList>
    </citation>
    <scope>NUCLEOTIDE SEQUENCE</scope>
    <source>
        <strain evidence="2">SD-1</strain>
    </source>
</reference>
<dbReference type="AlphaFoldDB" id="A0AAX3EDW9"/>
<keyword evidence="3" id="KW-1185">Reference proteome</keyword>
<proteinExistence type="predicted"/>
<dbReference type="Proteomes" id="UP001163293">
    <property type="component" value="Chromosome"/>
</dbReference>
<organism evidence="2 3">
    <name type="scientific">Paenarthrobacter ureafaciens</name>
    <dbReference type="NCBI Taxonomy" id="37931"/>
    <lineage>
        <taxon>Bacteria</taxon>
        <taxon>Bacillati</taxon>
        <taxon>Actinomycetota</taxon>
        <taxon>Actinomycetes</taxon>
        <taxon>Micrococcales</taxon>
        <taxon>Micrococcaceae</taxon>
        <taxon>Paenarthrobacter</taxon>
    </lineage>
</organism>
<gene>
    <name evidence="2" type="ORF">NL394_13400</name>
</gene>
<feature type="compositionally biased region" description="Basic and acidic residues" evidence="1">
    <location>
        <begin position="23"/>
        <end position="38"/>
    </location>
</feature>
<feature type="compositionally biased region" description="Basic and acidic residues" evidence="1">
    <location>
        <begin position="1"/>
        <end position="10"/>
    </location>
</feature>
<dbReference type="RefSeq" id="WP_069695083.1">
    <property type="nucleotide sequence ID" value="NZ_CP043010.1"/>
</dbReference>
<evidence type="ECO:0000256" key="1">
    <source>
        <dbReference type="SAM" id="MobiDB-lite"/>
    </source>
</evidence>
<dbReference type="EMBL" id="CP101185">
    <property type="protein sequence ID" value="UYV96076.1"/>
    <property type="molecule type" value="Genomic_DNA"/>
</dbReference>
<evidence type="ECO:0000313" key="2">
    <source>
        <dbReference type="EMBL" id="UYV96076.1"/>
    </source>
</evidence>
<feature type="region of interest" description="Disordered" evidence="1">
    <location>
        <begin position="1"/>
        <end position="54"/>
    </location>
</feature>